<dbReference type="PANTHER" id="PTHR48049:SF84">
    <property type="entry name" value="UDP-GLYCOSYLTRANSFERASE 79A6"/>
    <property type="match status" value="1"/>
</dbReference>
<dbReference type="AlphaFoldDB" id="C5Y4K6"/>
<dbReference type="Gramene" id="EES07971">
    <property type="protein sequence ID" value="EES07971"/>
    <property type="gene ID" value="SORBI_3005G033900"/>
</dbReference>
<dbReference type="InterPro" id="IPR050481">
    <property type="entry name" value="UDP-glycosyltransf_plant"/>
</dbReference>
<dbReference type="InterPro" id="IPR035595">
    <property type="entry name" value="UDP_glycos_trans_CS"/>
</dbReference>
<dbReference type="PROSITE" id="PS00375">
    <property type="entry name" value="UDPGT"/>
    <property type="match status" value="1"/>
</dbReference>
<dbReference type="InParanoid" id="C5Y4K6"/>
<dbReference type="Pfam" id="PF00201">
    <property type="entry name" value="UDPGT"/>
    <property type="match status" value="1"/>
</dbReference>
<dbReference type="KEGG" id="sbi:8069310"/>
<dbReference type="CDD" id="cd03784">
    <property type="entry name" value="GT1_Gtf-like"/>
    <property type="match status" value="1"/>
</dbReference>
<evidence type="ECO:0000256" key="2">
    <source>
        <dbReference type="ARBA" id="ARBA00022679"/>
    </source>
</evidence>
<reference evidence="5 6" key="1">
    <citation type="journal article" date="2009" name="Nature">
        <title>The Sorghum bicolor genome and the diversification of grasses.</title>
        <authorList>
            <person name="Paterson A.H."/>
            <person name="Bowers J.E."/>
            <person name="Bruggmann R."/>
            <person name="Dubchak I."/>
            <person name="Grimwood J."/>
            <person name="Gundlach H."/>
            <person name="Haberer G."/>
            <person name="Hellsten U."/>
            <person name="Mitros T."/>
            <person name="Poliakov A."/>
            <person name="Schmutz J."/>
            <person name="Spannagl M."/>
            <person name="Tang H."/>
            <person name="Wang X."/>
            <person name="Wicker T."/>
            <person name="Bharti A.K."/>
            <person name="Chapman J."/>
            <person name="Feltus F.A."/>
            <person name="Gowik U."/>
            <person name="Grigoriev I.V."/>
            <person name="Lyons E."/>
            <person name="Maher C.A."/>
            <person name="Martis M."/>
            <person name="Narechania A."/>
            <person name="Otillar R.P."/>
            <person name="Penning B.W."/>
            <person name="Salamov A.A."/>
            <person name="Wang Y."/>
            <person name="Zhang L."/>
            <person name="Carpita N.C."/>
            <person name="Freeling M."/>
            <person name="Gingle A.R."/>
            <person name="Hash C.T."/>
            <person name="Keller B."/>
            <person name="Klein P."/>
            <person name="Kresovich S."/>
            <person name="McCann M.C."/>
            <person name="Ming R."/>
            <person name="Peterson D.G."/>
            <person name="Mehboob-ur-Rahman"/>
            <person name="Ware D."/>
            <person name="Westhoff P."/>
            <person name="Mayer K.F."/>
            <person name="Messing J."/>
            <person name="Rokhsar D.S."/>
        </authorList>
    </citation>
    <scope>NUCLEOTIDE SEQUENCE [LARGE SCALE GENOMIC DNA]</scope>
    <source>
        <strain evidence="6">cv. BTx623</strain>
    </source>
</reference>
<dbReference type="GO" id="GO:0035251">
    <property type="term" value="F:UDP-glucosyltransferase activity"/>
    <property type="evidence" value="ECO:0000318"/>
    <property type="project" value="GO_Central"/>
</dbReference>
<dbReference type="InterPro" id="IPR002213">
    <property type="entry name" value="UDP_glucos_trans"/>
</dbReference>
<organism evidence="5 6">
    <name type="scientific">Sorghum bicolor</name>
    <name type="common">Sorghum</name>
    <name type="synonym">Sorghum vulgare</name>
    <dbReference type="NCBI Taxonomy" id="4558"/>
    <lineage>
        <taxon>Eukaryota</taxon>
        <taxon>Viridiplantae</taxon>
        <taxon>Streptophyta</taxon>
        <taxon>Embryophyta</taxon>
        <taxon>Tracheophyta</taxon>
        <taxon>Spermatophyta</taxon>
        <taxon>Magnoliopsida</taxon>
        <taxon>Liliopsida</taxon>
        <taxon>Poales</taxon>
        <taxon>Poaceae</taxon>
        <taxon>PACMAD clade</taxon>
        <taxon>Panicoideae</taxon>
        <taxon>Andropogonodae</taxon>
        <taxon>Andropogoneae</taxon>
        <taxon>Sorghinae</taxon>
        <taxon>Sorghum</taxon>
    </lineage>
</organism>
<keyword evidence="2 3" id="KW-0808">Transferase</keyword>
<dbReference type="OrthoDB" id="5835829at2759"/>
<dbReference type="EMBL" id="CM000764">
    <property type="protein sequence ID" value="EES07971.1"/>
    <property type="molecule type" value="Genomic_DNA"/>
</dbReference>
<dbReference type="Proteomes" id="UP000000768">
    <property type="component" value="Chromosome 5"/>
</dbReference>
<evidence type="ECO:0000313" key="6">
    <source>
        <dbReference type="Proteomes" id="UP000000768"/>
    </source>
</evidence>
<name>C5Y4K6_SORBI</name>
<keyword evidence="6" id="KW-1185">Reference proteome</keyword>
<gene>
    <name evidence="5" type="ORF">SORBI_3005G033900</name>
</gene>
<evidence type="ECO:0000256" key="1">
    <source>
        <dbReference type="ARBA" id="ARBA00009995"/>
    </source>
</evidence>
<reference evidence="6" key="2">
    <citation type="journal article" date="2018" name="Plant J.">
        <title>The Sorghum bicolor reference genome: improved assembly, gene annotations, a transcriptome atlas, and signatures of genome organization.</title>
        <authorList>
            <person name="McCormick R.F."/>
            <person name="Truong S.K."/>
            <person name="Sreedasyam A."/>
            <person name="Jenkins J."/>
            <person name="Shu S."/>
            <person name="Sims D."/>
            <person name="Kennedy M."/>
            <person name="Amirebrahimi M."/>
            <person name="Weers B.D."/>
            <person name="McKinley B."/>
            <person name="Mattison A."/>
            <person name="Morishige D.T."/>
            <person name="Grimwood J."/>
            <person name="Schmutz J."/>
            <person name="Mullet J.E."/>
        </authorList>
    </citation>
    <scope>NUCLEOTIDE SEQUENCE [LARGE SCALE GENOMIC DNA]</scope>
    <source>
        <strain evidence="6">cv. BTx623</strain>
    </source>
</reference>
<dbReference type="HOGENOM" id="CLU_001724_2_3_1"/>
<evidence type="ECO:0000256" key="3">
    <source>
        <dbReference type="RuleBase" id="RU003718"/>
    </source>
</evidence>
<proteinExistence type="inferred from homology"/>
<evidence type="ECO:0000256" key="4">
    <source>
        <dbReference type="RuleBase" id="RU362057"/>
    </source>
</evidence>
<dbReference type="EC" id="2.4.1.-" evidence="4"/>
<dbReference type="SUPFAM" id="SSF53756">
    <property type="entry name" value="UDP-Glycosyltransferase/glycogen phosphorylase"/>
    <property type="match status" value="1"/>
</dbReference>
<accession>C5Y4K6</accession>
<dbReference type="Gene3D" id="3.40.50.2000">
    <property type="entry name" value="Glycogen Phosphorylase B"/>
    <property type="match status" value="2"/>
</dbReference>
<keyword evidence="3" id="KW-0328">Glycosyltransferase</keyword>
<dbReference type="FunCoup" id="C5Y4K6">
    <property type="interactions" value="11"/>
</dbReference>
<comment type="similarity">
    <text evidence="1 3">Belongs to the UDP-glycosyltransferase family.</text>
</comment>
<dbReference type="STRING" id="4558.C5Y4K6"/>
<evidence type="ECO:0000313" key="5">
    <source>
        <dbReference type="EMBL" id="EES07971.1"/>
    </source>
</evidence>
<dbReference type="FunFam" id="3.40.50.2000:FF:000257">
    <property type="entry name" value="Glycosyltransferase"/>
    <property type="match status" value="1"/>
</dbReference>
<dbReference type="eggNOG" id="KOG1192">
    <property type="taxonomic scope" value="Eukaryota"/>
</dbReference>
<dbReference type="FunFam" id="3.40.50.2000:FF:000644">
    <property type="entry name" value="Os11g0461200 protein"/>
    <property type="match status" value="1"/>
</dbReference>
<dbReference type="OMA" id="IKTCAEM"/>
<dbReference type="PANTHER" id="PTHR48049">
    <property type="entry name" value="GLYCOSYLTRANSFERASE"/>
    <property type="match status" value="1"/>
</dbReference>
<sequence>MPTGGGGNRDDVAPMHVVMLPWLAFGHIVPFAQLARRLLASSSSVRVTFLTAAGNVPRVEAMLSSSASSAGGVAVLPLRLPRVPGLPEDAASTADLSPDGAELLKVALDAARPQVAALLAELRPDAVLLDFATPWASHDAAALGVKSFYFSAFSAVALAYLAVPARRLDGPGASARDLMSAPAGFPGSSHLATAGVPAYQAADFTYVFTSFGGQPCAYDRSVASTRACDGVVLKTCAEMEGVYIDYYAAQFRKPVLVAGPLVPEPPRGDLDERWATWLSAFPDDGAVVFASFGSETFLPPAAATELLLGLEATGRPFLAVLNSPDGAAAVVPPPGFTERVSGRGLVHTGWVQQQHILRHRSVGCYVTHAGFSSVVEGLVAGCRLVLLPMKGDQYLNAALFARELRVGVEVARRDEDGWFGRQDVCDAVAAAVADGGEGDARKWADFLTDDGVQGRFADEFVRQLSELVSAAASS</sequence>
<protein>
    <recommendedName>
        <fullName evidence="4">Glycosyltransferase</fullName>
        <ecNumber evidence="4">2.4.1.-</ecNumber>
    </recommendedName>
</protein>